<evidence type="ECO:0000256" key="2">
    <source>
        <dbReference type="SAM" id="Coils"/>
    </source>
</evidence>
<dbReference type="PANTHER" id="PTHR23160:SF7">
    <property type="entry name" value="MYOSIN HEAVY CHAIN-RELATED PROTEIN"/>
    <property type="match status" value="1"/>
</dbReference>
<reference evidence="4 5" key="1">
    <citation type="submission" date="2018-03" db="EMBL/GenBank/DDBJ databases">
        <title>Genomic Encyclopedia of Archaeal and Bacterial Type Strains, Phase II (KMG-II): from individual species to whole genera.</title>
        <authorList>
            <person name="Goeker M."/>
        </authorList>
    </citation>
    <scope>NUCLEOTIDE SEQUENCE [LARGE SCALE GENOMIC DNA]</scope>
    <source>
        <strain evidence="4 5">DSM 28057</strain>
    </source>
</reference>
<sequence length="1433" mass="158101">MEKLEPISVEFLINNPEFTRSSQKVRNEIKGISDTAVSEAERAEMVYKKLGAAIAGYFSINAIGGFISEVARVRGEFQQLDISLETIIGNKEKADEVLARSVELAAKTPFSLTDVGNATKQLLAYGTSTESVTDTLRRLGDVSAGLSIPLNDLTYLYGTTRVQGRLFAQDLQQFVGRGIPLTAELAKQFGVAESEVKELVSQGKVGFKEVEIAINNLTDEGGIFFNLMEKQSASITGKLSNLGDAFDRMYNEIGEGNEGLISDSLSGIISLVENYQTVVDVVKGLIVTYGTYRAAVMLTAAAHNAAALSAKGLTATQILQQKWTVLATRAQALLNATMLANPYVAAATALTALISALVIYNKNTDKGVKLSEDFKNSIKEEVTASNELFKSLKAAAEGTEERSKMIEKINKTYKEYLPSQLTEKTNLEEIEAAQKAVNKAIAESVFLRSQESDIADLKSKTQKLSKNWGVQVVDAIKDAQLSSTIGAQLSAEFDKAIEEFSQFSNVPAAQVQSRFDKILRDFGLDISVLGSGNDISTYNYDYLIKGAQKYAAAINREKTETEQLAEAKTAYLKQLGLLNEEEEKSEEISQQAITTLKALKEQLQLLSEERDNIDVADTESLAANEREQKALQQKIAALEIKSVKEKEKESKKTELELLKQRLDEKRKQYEDYYRAIELMGRETADAQFADLIKSSGTYLQYLEQEQSKINQKSADAPRQNVLIRQEIQQASGELSPLERLRSEISEMKKVFEDFETYKKQFGVESAREQFASQLGEYETYLDFITQKTEDNQDALTAVMEGTATDQAREITRVLTEESNEALRQQRRAYEEQLAELKTYQKERERIIQNFRETESKLIADGKFEELEILRESHQKELDELDDNNVKKIAVYKELQSGIAEMSVKSARMLVSRLKQMLASENMSEELRAEIARAIVKFEQEIGETNFRNIFQIATAIGNLGQSLANLGQVTGNKGLSNIGGILSGMASGVGDLLTVLDKTSTDTDKITAGISSVIRMVDMLASAAERRKQAEEEYYRNVLGFQRQYNLSLNEQIRLQSILGENVFLKDFEGRIRDGLASINRANEEYQKALEELSKGRAKAGTRSAIDWGNVGTGAATGAVIGSAIVPVIGTAIGAVVGAVAGLFGGKKKVDNLVPVLQEYPELLEMTESGVLKLNRALADSLIQNNMIDESTKGILENIIAWEEEMESARQQIRDVVSELVGTMGNDIRNSLVEAFKSGENAALAMGETVDKVLENMITQILFHKIFGDVFDQFEEQIVGAIASGDVGELTRSFEDFFSQAQSSAEVFNDALSAAQQAAEGSGFNLFKKGGENNQKGLSGAIRREMTEATASELAGLFRGFFDVSKRTLEANVKMLETDRLHYEAALESLSYQAAIAHNTGETSDKLDAVYTELKEIKKNTKPQQGTRDLGLG</sequence>
<feature type="coiled-coil region" evidence="2">
    <location>
        <begin position="589"/>
        <end position="675"/>
    </location>
</feature>
<accession>A0A2P8EAN7</accession>
<dbReference type="RefSeq" id="WP_106566458.1">
    <property type="nucleotide sequence ID" value="NZ_PYGF01000002.1"/>
</dbReference>
<organism evidence="4 5">
    <name type="scientific">Cecembia rubra</name>
    <dbReference type="NCBI Taxonomy" id="1485585"/>
    <lineage>
        <taxon>Bacteria</taxon>
        <taxon>Pseudomonadati</taxon>
        <taxon>Bacteroidota</taxon>
        <taxon>Cytophagia</taxon>
        <taxon>Cytophagales</taxon>
        <taxon>Cyclobacteriaceae</taxon>
        <taxon>Cecembia</taxon>
    </lineage>
</organism>
<evidence type="ECO:0000313" key="4">
    <source>
        <dbReference type="EMBL" id="PSL06538.1"/>
    </source>
</evidence>
<keyword evidence="5" id="KW-1185">Reference proteome</keyword>
<feature type="coiled-coil region" evidence="2">
    <location>
        <begin position="812"/>
        <end position="883"/>
    </location>
</feature>
<feature type="domain" description="Tape measure protein N-terminal" evidence="3">
    <location>
        <begin position="69"/>
        <end position="254"/>
    </location>
</feature>
<dbReference type="NCBIfam" id="TIGR02675">
    <property type="entry name" value="tape_meas_nterm"/>
    <property type="match status" value="1"/>
</dbReference>
<protein>
    <submittedName>
        <fullName evidence="4">Tape measure domain-containing protein</fullName>
    </submittedName>
</protein>
<proteinExistence type="predicted"/>
<dbReference type="Pfam" id="PF20155">
    <property type="entry name" value="TMP_3"/>
    <property type="match status" value="1"/>
</dbReference>
<comment type="caution">
    <text evidence="4">The sequence shown here is derived from an EMBL/GenBank/DDBJ whole genome shotgun (WGS) entry which is preliminary data.</text>
</comment>
<evidence type="ECO:0000259" key="3">
    <source>
        <dbReference type="Pfam" id="PF20155"/>
    </source>
</evidence>
<evidence type="ECO:0000256" key="1">
    <source>
        <dbReference type="ARBA" id="ARBA00023054"/>
    </source>
</evidence>
<dbReference type="PANTHER" id="PTHR23160">
    <property type="entry name" value="SYNAPTONEMAL COMPLEX PROTEIN-RELATED"/>
    <property type="match status" value="1"/>
</dbReference>
<evidence type="ECO:0000313" key="5">
    <source>
        <dbReference type="Proteomes" id="UP000240708"/>
    </source>
</evidence>
<name>A0A2P8EAN7_9BACT</name>
<feature type="coiled-coil region" evidence="2">
    <location>
        <begin position="1072"/>
        <end position="1099"/>
    </location>
</feature>
<dbReference type="OrthoDB" id="1414895at2"/>
<gene>
    <name evidence="4" type="ORF">CLV48_102355</name>
</gene>
<dbReference type="InterPro" id="IPR013491">
    <property type="entry name" value="Tape_meas_N"/>
</dbReference>
<keyword evidence="1 2" id="KW-0175">Coiled coil</keyword>
<dbReference type="Proteomes" id="UP000240708">
    <property type="component" value="Unassembled WGS sequence"/>
</dbReference>
<dbReference type="EMBL" id="PYGF01000002">
    <property type="protein sequence ID" value="PSL06538.1"/>
    <property type="molecule type" value="Genomic_DNA"/>
</dbReference>